<name>A0A328YP95_9BURK</name>
<dbReference type="EMBL" id="QLTA01000060">
    <property type="protein sequence ID" value="RAR75898.1"/>
    <property type="molecule type" value="Genomic_DNA"/>
</dbReference>
<feature type="transmembrane region" description="Helical" evidence="7">
    <location>
        <begin position="26"/>
        <end position="43"/>
    </location>
</feature>
<dbReference type="Proteomes" id="UP000248856">
    <property type="component" value="Unassembled WGS sequence"/>
</dbReference>
<evidence type="ECO:0000313" key="8">
    <source>
        <dbReference type="EMBL" id="RAR75898.1"/>
    </source>
</evidence>
<keyword evidence="2" id="KW-1003">Cell membrane</keyword>
<evidence type="ECO:0000256" key="3">
    <source>
        <dbReference type="ARBA" id="ARBA00022692"/>
    </source>
</evidence>
<dbReference type="OrthoDB" id="8857214at2"/>
<dbReference type="Pfam" id="PF04347">
    <property type="entry name" value="FliO"/>
    <property type="match status" value="1"/>
</dbReference>
<evidence type="ECO:0000256" key="7">
    <source>
        <dbReference type="SAM" id="Phobius"/>
    </source>
</evidence>
<proteinExistence type="predicted"/>
<evidence type="ECO:0000256" key="2">
    <source>
        <dbReference type="ARBA" id="ARBA00022475"/>
    </source>
</evidence>
<keyword evidence="8" id="KW-0282">Flagellum</keyword>
<gene>
    <name evidence="8" type="ORF">AX018_106012</name>
</gene>
<dbReference type="AlphaFoldDB" id="A0A328YP95"/>
<comment type="subcellular location">
    <subcellularLocation>
        <location evidence="1">Cell membrane</location>
    </subcellularLocation>
</comment>
<keyword evidence="8" id="KW-0966">Cell projection</keyword>
<dbReference type="InterPro" id="IPR022781">
    <property type="entry name" value="Flagellar_biosynth_FliO"/>
</dbReference>
<keyword evidence="8" id="KW-0969">Cilium</keyword>
<evidence type="ECO:0000256" key="4">
    <source>
        <dbReference type="ARBA" id="ARBA00022989"/>
    </source>
</evidence>
<accession>A0A328YP95</accession>
<evidence type="ECO:0000256" key="1">
    <source>
        <dbReference type="ARBA" id="ARBA00004236"/>
    </source>
</evidence>
<protein>
    <submittedName>
        <fullName evidence="8">Flagellar biogenesis protein FliO</fullName>
    </submittedName>
</protein>
<comment type="caution">
    <text evidence="8">The sequence shown here is derived from an EMBL/GenBank/DDBJ whole genome shotgun (WGS) entry which is preliminary data.</text>
</comment>
<keyword evidence="3 7" id="KW-0812">Transmembrane</keyword>
<sequence length="136" mass="14992">MTMALPESIPLRREPEGSAPVPAEELAWMGVFALLLVLLAVVWRKHRAGRVASPRKAMSGPLGQWIGRMQRHSGQRVTLVCSTRLTPQHSVHEIHWHGRRMLIGCAPQSIQLLSEMPPEGQPDPDAQPAGDEGGMR</sequence>
<keyword evidence="5 7" id="KW-0472">Membrane</keyword>
<dbReference type="GO" id="GO:0044781">
    <property type="term" value="P:bacterial-type flagellum organization"/>
    <property type="evidence" value="ECO:0007669"/>
    <property type="project" value="InterPro"/>
</dbReference>
<feature type="region of interest" description="Disordered" evidence="6">
    <location>
        <begin position="114"/>
        <end position="136"/>
    </location>
</feature>
<evidence type="ECO:0000256" key="5">
    <source>
        <dbReference type="ARBA" id="ARBA00023136"/>
    </source>
</evidence>
<keyword evidence="9" id="KW-1185">Reference proteome</keyword>
<organism evidence="8 9">
    <name type="scientific">Paracidovorax anthurii</name>
    <dbReference type="NCBI Taxonomy" id="78229"/>
    <lineage>
        <taxon>Bacteria</taxon>
        <taxon>Pseudomonadati</taxon>
        <taxon>Pseudomonadota</taxon>
        <taxon>Betaproteobacteria</taxon>
        <taxon>Burkholderiales</taxon>
        <taxon>Comamonadaceae</taxon>
        <taxon>Paracidovorax</taxon>
    </lineage>
</organism>
<dbReference type="GO" id="GO:0016020">
    <property type="term" value="C:membrane"/>
    <property type="evidence" value="ECO:0007669"/>
    <property type="project" value="InterPro"/>
</dbReference>
<keyword evidence="4 7" id="KW-1133">Transmembrane helix</keyword>
<evidence type="ECO:0000256" key="6">
    <source>
        <dbReference type="SAM" id="MobiDB-lite"/>
    </source>
</evidence>
<evidence type="ECO:0000313" key="9">
    <source>
        <dbReference type="Proteomes" id="UP000248856"/>
    </source>
</evidence>
<dbReference type="RefSeq" id="WP_111881534.1">
    <property type="nucleotide sequence ID" value="NZ_CBCSGC010000042.1"/>
</dbReference>
<reference evidence="8 9" key="1">
    <citation type="submission" date="2018-06" db="EMBL/GenBank/DDBJ databases">
        <title>Genomic Encyclopedia of Archaeal and Bacterial Type Strains, Phase II (KMG-II): from individual species to whole genera.</title>
        <authorList>
            <person name="Goeker M."/>
        </authorList>
    </citation>
    <scope>NUCLEOTIDE SEQUENCE [LARGE SCALE GENOMIC DNA]</scope>
    <source>
        <strain evidence="8 9">CFPB 3232</strain>
    </source>
</reference>